<dbReference type="Pfam" id="PF03767">
    <property type="entry name" value="Acid_phosphat_B"/>
    <property type="match status" value="1"/>
</dbReference>
<dbReference type="InterPro" id="IPR023214">
    <property type="entry name" value="HAD_sf"/>
</dbReference>
<dbReference type="Gene3D" id="3.40.50.1000">
    <property type="entry name" value="HAD superfamily/HAD-like"/>
    <property type="match status" value="1"/>
</dbReference>
<dbReference type="InterPro" id="IPR052419">
    <property type="entry name" value="5_3-deoxyribonucleotidase-like"/>
</dbReference>
<dbReference type="EMBL" id="MHTH01000021">
    <property type="protein sequence ID" value="OHA57901.1"/>
    <property type="molecule type" value="Genomic_DNA"/>
</dbReference>
<evidence type="ECO:0000256" key="1">
    <source>
        <dbReference type="ARBA" id="ARBA00022729"/>
    </source>
</evidence>
<dbReference type="Proteomes" id="UP000176222">
    <property type="component" value="Unassembled WGS sequence"/>
</dbReference>
<dbReference type="AlphaFoldDB" id="A0A1G2QD68"/>
<evidence type="ECO:0000313" key="2">
    <source>
        <dbReference type="EMBL" id="OHA57901.1"/>
    </source>
</evidence>
<sequence>MTKITKDYKKTIGLDLDDTIINHDQNRRKISQKLGLPESDRQVKKTIYTEISLNCPAIKGSIETINEWLNNGYKVFIVSRRQEDGQDFGRQWLKKYLPRIKSGHIFFVNKDEDKSIICSENKMTVFIDDSLTVLEHISRQTTKILFDPKKKFMTKNYSPDIGRVNTWKQIEKIVAKLS</sequence>
<keyword evidence="1" id="KW-0732">Signal</keyword>
<name>A0A1G2QD68_9BACT</name>
<evidence type="ECO:0000313" key="3">
    <source>
        <dbReference type="Proteomes" id="UP000176222"/>
    </source>
</evidence>
<comment type="caution">
    <text evidence="2">The sequence shown here is derived from an EMBL/GenBank/DDBJ whole genome shotgun (WGS) entry which is preliminary data.</text>
</comment>
<accession>A0A1G2QD68</accession>
<dbReference type="STRING" id="1802436.A2370_02730"/>
<dbReference type="PANTHER" id="PTHR35134">
    <property type="entry name" value="NUCLEOTIDASE YQFW-RELATED"/>
    <property type="match status" value="1"/>
</dbReference>
<reference evidence="2 3" key="1">
    <citation type="journal article" date="2016" name="Nat. Commun.">
        <title>Thousands of microbial genomes shed light on interconnected biogeochemical processes in an aquifer system.</title>
        <authorList>
            <person name="Anantharaman K."/>
            <person name="Brown C.T."/>
            <person name="Hug L.A."/>
            <person name="Sharon I."/>
            <person name="Castelle C.J."/>
            <person name="Probst A.J."/>
            <person name="Thomas B.C."/>
            <person name="Singh A."/>
            <person name="Wilkins M.J."/>
            <person name="Karaoz U."/>
            <person name="Brodie E.L."/>
            <person name="Williams K.H."/>
            <person name="Hubbard S.S."/>
            <person name="Banfield J.F."/>
        </authorList>
    </citation>
    <scope>NUCLEOTIDE SEQUENCE [LARGE SCALE GENOMIC DNA]</scope>
</reference>
<proteinExistence type="predicted"/>
<protein>
    <recommendedName>
        <fullName evidence="4">FCP1 homology domain-containing protein</fullName>
    </recommendedName>
</protein>
<gene>
    <name evidence="2" type="ORF">A2370_02730</name>
</gene>
<organism evidence="2 3">
    <name type="scientific">Candidatus Vogelbacteria bacterium RIFOXYB1_FULL_42_16</name>
    <dbReference type="NCBI Taxonomy" id="1802436"/>
    <lineage>
        <taxon>Bacteria</taxon>
        <taxon>Candidatus Vogeliibacteriota</taxon>
    </lineage>
</organism>
<dbReference type="SUPFAM" id="SSF56784">
    <property type="entry name" value="HAD-like"/>
    <property type="match status" value="1"/>
</dbReference>
<evidence type="ECO:0008006" key="4">
    <source>
        <dbReference type="Google" id="ProtNLM"/>
    </source>
</evidence>
<dbReference type="PANTHER" id="PTHR35134:SF2">
    <property type="entry name" value="NUCLEOTIDASE YQFW-RELATED"/>
    <property type="match status" value="1"/>
</dbReference>
<dbReference type="InterPro" id="IPR036412">
    <property type="entry name" value="HAD-like_sf"/>
</dbReference>
<dbReference type="InterPro" id="IPR005519">
    <property type="entry name" value="Acid_phosphat_B-like"/>
</dbReference>